<dbReference type="FunFam" id="2.60.120.430:FF:000003">
    <property type="entry name" value="FERONIA receptor-like kinase"/>
    <property type="match status" value="1"/>
</dbReference>
<feature type="domain" description="Protein kinase" evidence="15">
    <location>
        <begin position="526"/>
        <end position="802"/>
    </location>
</feature>
<evidence type="ECO:0000256" key="8">
    <source>
        <dbReference type="ARBA" id="ARBA00022840"/>
    </source>
</evidence>
<protein>
    <submittedName>
        <fullName evidence="16">Receptor-like protein kinase FERONIA</fullName>
    </submittedName>
</protein>
<dbReference type="InterPro" id="IPR011009">
    <property type="entry name" value="Kinase-like_dom_sf"/>
</dbReference>
<keyword evidence="7 16" id="KW-0418">Kinase</keyword>
<reference evidence="17" key="1">
    <citation type="submission" date="2013-01" db="EMBL/GenBank/DDBJ databases">
        <title>Draft Genome Sequence of a Mulberry Tree, Morus notabilis C.K. Schneid.</title>
        <authorList>
            <person name="He N."/>
            <person name="Zhao S."/>
        </authorList>
    </citation>
    <scope>NUCLEOTIDE SEQUENCE</scope>
</reference>
<gene>
    <name evidence="16" type="ORF">L484_002325</name>
</gene>
<keyword evidence="6 12" id="KW-0547">Nucleotide-binding</keyword>
<dbReference type="InterPro" id="IPR001245">
    <property type="entry name" value="Ser-Thr/Tyr_kinase_cat_dom"/>
</dbReference>
<dbReference type="Pfam" id="PF07714">
    <property type="entry name" value="PK_Tyr_Ser-Thr"/>
    <property type="match status" value="1"/>
</dbReference>
<keyword evidence="5 14" id="KW-0732">Signal</keyword>
<evidence type="ECO:0000256" key="5">
    <source>
        <dbReference type="ARBA" id="ARBA00022729"/>
    </source>
</evidence>
<dbReference type="InterPro" id="IPR000719">
    <property type="entry name" value="Prot_kinase_dom"/>
</dbReference>
<dbReference type="FunFam" id="3.30.200.20:FF:000645">
    <property type="entry name" value="Receptor-like protein kinase FERONIA"/>
    <property type="match status" value="1"/>
</dbReference>
<dbReference type="Pfam" id="PF12819">
    <property type="entry name" value="Malectin_like"/>
    <property type="match status" value="1"/>
</dbReference>
<dbReference type="InterPro" id="IPR017441">
    <property type="entry name" value="Protein_kinase_ATP_BS"/>
</dbReference>
<dbReference type="STRING" id="981085.W9R5L3"/>
<evidence type="ECO:0000259" key="15">
    <source>
        <dbReference type="PROSITE" id="PS50011"/>
    </source>
</evidence>
<evidence type="ECO:0000256" key="2">
    <source>
        <dbReference type="ARBA" id="ARBA00022527"/>
    </source>
</evidence>
<keyword evidence="16" id="KW-0675">Receptor</keyword>
<dbReference type="Proteomes" id="UP000030645">
    <property type="component" value="Unassembled WGS sequence"/>
</dbReference>
<dbReference type="KEGG" id="mnt:21385901"/>
<keyword evidence="9 13" id="KW-1133">Transmembrane helix</keyword>
<dbReference type="FunFam" id="2.60.120.430:FF:000007">
    <property type="entry name" value="FERONIA receptor-like kinase"/>
    <property type="match status" value="1"/>
</dbReference>
<comment type="subcellular location">
    <subcellularLocation>
        <location evidence="1">Membrane</location>
        <topology evidence="1">Single-pass type I membrane protein</topology>
    </subcellularLocation>
</comment>
<evidence type="ECO:0000256" key="14">
    <source>
        <dbReference type="SAM" id="SignalP"/>
    </source>
</evidence>
<feature type="binding site" evidence="12">
    <location>
        <position position="555"/>
    </location>
    <ligand>
        <name>ATP</name>
        <dbReference type="ChEBI" id="CHEBI:30616"/>
    </ligand>
</feature>
<dbReference type="OrthoDB" id="1720310at2759"/>
<feature type="transmembrane region" description="Helical" evidence="13">
    <location>
        <begin position="446"/>
        <end position="470"/>
    </location>
</feature>
<dbReference type="GO" id="GO:0016020">
    <property type="term" value="C:membrane"/>
    <property type="evidence" value="ECO:0007669"/>
    <property type="project" value="UniProtKB-SubCell"/>
</dbReference>
<dbReference type="InterPro" id="IPR045272">
    <property type="entry name" value="ANXUR1/2-like"/>
</dbReference>
<evidence type="ECO:0000256" key="3">
    <source>
        <dbReference type="ARBA" id="ARBA00022679"/>
    </source>
</evidence>
<evidence type="ECO:0000256" key="10">
    <source>
        <dbReference type="ARBA" id="ARBA00023136"/>
    </source>
</evidence>
<organism evidence="16 17">
    <name type="scientific">Morus notabilis</name>
    <dbReference type="NCBI Taxonomy" id="981085"/>
    <lineage>
        <taxon>Eukaryota</taxon>
        <taxon>Viridiplantae</taxon>
        <taxon>Streptophyta</taxon>
        <taxon>Embryophyta</taxon>
        <taxon>Tracheophyta</taxon>
        <taxon>Spermatophyta</taxon>
        <taxon>Magnoliopsida</taxon>
        <taxon>eudicotyledons</taxon>
        <taxon>Gunneridae</taxon>
        <taxon>Pentapetalae</taxon>
        <taxon>rosids</taxon>
        <taxon>fabids</taxon>
        <taxon>Rosales</taxon>
        <taxon>Moraceae</taxon>
        <taxon>Moreae</taxon>
        <taxon>Morus</taxon>
    </lineage>
</organism>
<keyword evidence="17" id="KW-1185">Reference proteome</keyword>
<evidence type="ECO:0000256" key="11">
    <source>
        <dbReference type="ARBA" id="ARBA00023180"/>
    </source>
</evidence>
<evidence type="ECO:0000256" key="12">
    <source>
        <dbReference type="PROSITE-ProRule" id="PRU10141"/>
    </source>
</evidence>
<dbReference type="Gene3D" id="1.10.510.10">
    <property type="entry name" value="Transferase(Phosphotransferase) domain 1"/>
    <property type="match status" value="1"/>
</dbReference>
<dbReference type="PROSITE" id="PS00107">
    <property type="entry name" value="PROTEIN_KINASE_ATP"/>
    <property type="match status" value="1"/>
</dbReference>
<keyword evidence="3" id="KW-0808">Transferase</keyword>
<keyword evidence="11" id="KW-0325">Glycoprotein</keyword>
<evidence type="ECO:0000313" key="16">
    <source>
        <dbReference type="EMBL" id="EXB71430.1"/>
    </source>
</evidence>
<dbReference type="SUPFAM" id="SSF56112">
    <property type="entry name" value="Protein kinase-like (PK-like)"/>
    <property type="match status" value="1"/>
</dbReference>
<name>W9R5L3_9ROSA</name>
<dbReference type="PANTHER" id="PTHR34590">
    <property type="entry name" value="OS03G0124300 PROTEIN-RELATED"/>
    <property type="match status" value="1"/>
</dbReference>
<dbReference type="EMBL" id="KE344614">
    <property type="protein sequence ID" value="EXB71430.1"/>
    <property type="molecule type" value="Genomic_DNA"/>
</dbReference>
<evidence type="ECO:0000256" key="13">
    <source>
        <dbReference type="SAM" id="Phobius"/>
    </source>
</evidence>
<dbReference type="GO" id="GO:0004674">
    <property type="term" value="F:protein serine/threonine kinase activity"/>
    <property type="evidence" value="ECO:0007669"/>
    <property type="project" value="UniProtKB-KW"/>
</dbReference>
<dbReference type="eggNOG" id="KOG1187">
    <property type="taxonomic scope" value="Eukaryota"/>
</dbReference>
<dbReference type="PROSITE" id="PS50011">
    <property type="entry name" value="PROTEIN_KINASE_DOM"/>
    <property type="match status" value="1"/>
</dbReference>
<keyword evidence="8 12" id="KW-0067">ATP-binding</keyword>
<proteinExistence type="predicted"/>
<dbReference type="GO" id="GO:0005524">
    <property type="term" value="F:ATP binding"/>
    <property type="evidence" value="ECO:0007669"/>
    <property type="project" value="UniProtKB-UniRule"/>
</dbReference>
<keyword evidence="4 13" id="KW-0812">Transmembrane</keyword>
<dbReference type="FunFam" id="1.10.510.10:FF:000252">
    <property type="entry name" value="Receptor-like protein kinase FERONIA"/>
    <property type="match status" value="1"/>
</dbReference>
<dbReference type="Gene3D" id="3.30.200.20">
    <property type="entry name" value="Phosphorylase Kinase, domain 1"/>
    <property type="match status" value="1"/>
</dbReference>
<dbReference type="GO" id="GO:0010038">
    <property type="term" value="P:response to metal ion"/>
    <property type="evidence" value="ECO:0007669"/>
    <property type="project" value="UniProtKB-ARBA"/>
</dbReference>
<dbReference type="CDD" id="cd14066">
    <property type="entry name" value="STKc_IRAK"/>
    <property type="match status" value="1"/>
</dbReference>
<evidence type="ECO:0000256" key="1">
    <source>
        <dbReference type="ARBA" id="ARBA00004479"/>
    </source>
</evidence>
<feature type="signal peptide" evidence="14">
    <location>
        <begin position="1"/>
        <end position="19"/>
    </location>
</feature>
<evidence type="ECO:0000256" key="7">
    <source>
        <dbReference type="ARBA" id="ARBA00022777"/>
    </source>
</evidence>
<dbReference type="AlphaFoldDB" id="W9R5L3"/>
<dbReference type="InterPro" id="IPR024788">
    <property type="entry name" value="Malectin-like_Carb-bd_dom"/>
</dbReference>
<dbReference type="SMART" id="SM00220">
    <property type="entry name" value="S_TKc"/>
    <property type="match status" value="1"/>
</dbReference>
<dbReference type="PANTHER" id="PTHR34590:SF15">
    <property type="entry name" value="PROTEIN KINASE DOMAIN-CONTAINING PROTEIN"/>
    <property type="match status" value="1"/>
</dbReference>
<dbReference type="GO" id="GO:0004714">
    <property type="term" value="F:transmembrane receptor protein tyrosine kinase activity"/>
    <property type="evidence" value="ECO:0007669"/>
    <property type="project" value="InterPro"/>
</dbReference>
<dbReference type="Gene3D" id="2.60.120.430">
    <property type="entry name" value="Galactose-binding lectin"/>
    <property type="match status" value="2"/>
</dbReference>
<dbReference type="SMR" id="W9R5L3"/>
<dbReference type="PROSITE" id="PS00108">
    <property type="entry name" value="PROTEIN_KINASE_ST"/>
    <property type="match status" value="1"/>
</dbReference>
<evidence type="ECO:0000256" key="4">
    <source>
        <dbReference type="ARBA" id="ARBA00022692"/>
    </source>
</evidence>
<accession>W9R5L3</accession>
<evidence type="ECO:0000256" key="9">
    <source>
        <dbReference type="ARBA" id="ARBA00022989"/>
    </source>
</evidence>
<dbReference type="InterPro" id="IPR008271">
    <property type="entry name" value="Ser/Thr_kinase_AS"/>
</dbReference>
<sequence length="852" mass="94666">MILFPFYLSLILRVHITNGQSLDRYSPADDITIDCGSSEKNTSTDSPRNWVGDINSKFFPLNGENNASIASPAIVANQMLTESVDPVPYGTARLSLSEFTYVIPVHTAGPKFIRLYFYSAIYKNFDSSKAIFSVKTDEYTLLTDFSVDLAAEALGRKSMMKEFCVTVSKSSDLNIKFSPSSSIPRAIAFVNGIEIVSMPAELYNWDPEGRPGGISFVGQNSFYMFSNNTALEMMYRVNIGGRPISPDDDTGFFRSWQGAYRSGDEYLAIPRTSVVVSSLSSNLSFSRIPYYIAPVDVYQTARTMGPDRDVNIKYKLTWEFPVDSGFFYMVRLHFCEITVEINSTGDRTFVIFITNQTAEGQADVIGWTGGKYIPYFKDYIVAMLRVGGGAKKVNLSVALQANPSGWMSVYPDAILNGVEIFKLNNSNGNLADPIQHVPSPKQRKQIITIVSAIVCSVVFLFVLGFLTILLRRRGFKNTSSSDGTTWCGPIPFGTTRSSKTPGSSSLPSDPCRYFSLAEIKAATKNFNDNYIIGVGGFGNVYKGHIDGGATTVAIKRLKPESSQGIQEFKTEIEMLSHLRHLNLVSLIGYCDEKNEMILVYEYMARGTLSDHLYNTENPPLSWRLRLQICTGAANGLHYLHAGINQTIIHRDVKTTNILLDEKWVAKVSDFGLSKVRPSNTSKTYVSTMVKGSIGYLDPEYYRLLRLTEKSDVYSFGVVLCEILCGRPPVMPTVESMKMSLAEWARSCYHDGTLDQIVDPYLIGKIAPECLKKFGEIAVSCILDNGVERPSMKEVLWGLETAMQLQQNFGENIRNGTLQVEMIGDGATSRHEYCSWGDTSGAVFSEINDLQAR</sequence>
<feature type="chain" id="PRO_5004928342" evidence="14">
    <location>
        <begin position="20"/>
        <end position="852"/>
    </location>
</feature>
<keyword evidence="2" id="KW-0723">Serine/threonine-protein kinase</keyword>
<evidence type="ECO:0000313" key="17">
    <source>
        <dbReference type="Proteomes" id="UP000030645"/>
    </source>
</evidence>
<evidence type="ECO:0000256" key="6">
    <source>
        <dbReference type="ARBA" id="ARBA00022741"/>
    </source>
</evidence>
<keyword evidence="10 13" id="KW-0472">Membrane</keyword>